<comment type="caution">
    <text evidence="2">The sequence shown here is derived from an EMBL/GenBank/DDBJ whole genome shotgun (WGS) entry which is preliminary data.</text>
</comment>
<dbReference type="InterPro" id="IPR010982">
    <property type="entry name" value="Lambda_DNA-bd_dom_sf"/>
</dbReference>
<dbReference type="Proteomes" id="UP001239083">
    <property type="component" value="Unassembled WGS sequence"/>
</dbReference>
<dbReference type="Gene3D" id="1.10.260.40">
    <property type="entry name" value="lambda repressor-like DNA-binding domains"/>
    <property type="match status" value="1"/>
</dbReference>
<dbReference type="SUPFAM" id="SSF47413">
    <property type="entry name" value="lambda repressor-like DNA-binding domains"/>
    <property type="match status" value="1"/>
</dbReference>
<feature type="domain" description="HTH cro/C1-type" evidence="1">
    <location>
        <begin position="22"/>
        <end position="67"/>
    </location>
</feature>
<dbReference type="CDD" id="cd00093">
    <property type="entry name" value="HTH_XRE"/>
    <property type="match status" value="1"/>
</dbReference>
<proteinExistence type="predicted"/>
<dbReference type="RefSeq" id="WP_373460711.1">
    <property type="nucleotide sequence ID" value="NZ_JAUSYY010000001.1"/>
</dbReference>
<dbReference type="PROSITE" id="PS50943">
    <property type="entry name" value="HTH_CROC1"/>
    <property type="match status" value="1"/>
</dbReference>
<name>A0ABU0R8S2_9MICO</name>
<reference evidence="2 3" key="1">
    <citation type="submission" date="2023-07" db="EMBL/GenBank/DDBJ databases">
        <title>Comparative genomics of wheat-associated soil bacteria to identify genetic determinants of phenazine resistance.</title>
        <authorList>
            <person name="Mouncey N."/>
        </authorList>
    </citation>
    <scope>NUCLEOTIDE SEQUENCE [LARGE SCALE GENOMIC DNA]</scope>
    <source>
        <strain evidence="2 3">V3I3</strain>
    </source>
</reference>
<dbReference type="SMART" id="SM00530">
    <property type="entry name" value="HTH_XRE"/>
    <property type="match status" value="1"/>
</dbReference>
<gene>
    <name evidence="2" type="ORF">QFZ26_002026</name>
</gene>
<sequence>MPGVLNRALARILFAQMQESSMTQTELARKVGLAPSTVSRALHCKTPMTVDQLEAFCKALRLDPSAVIAEASR</sequence>
<dbReference type="Pfam" id="PF13443">
    <property type="entry name" value="HTH_26"/>
    <property type="match status" value="1"/>
</dbReference>
<evidence type="ECO:0000313" key="2">
    <source>
        <dbReference type="EMBL" id="MDQ0894471.1"/>
    </source>
</evidence>
<organism evidence="2 3">
    <name type="scientific">Agromyces ramosus</name>
    <dbReference type="NCBI Taxonomy" id="33879"/>
    <lineage>
        <taxon>Bacteria</taxon>
        <taxon>Bacillati</taxon>
        <taxon>Actinomycetota</taxon>
        <taxon>Actinomycetes</taxon>
        <taxon>Micrococcales</taxon>
        <taxon>Microbacteriaceae</taxon>
        <taxon>Agromyces</taxon>
    </lineage>
</organism>
<protein>
    <submittedName>
        <fullName evidence="2">Transcriptional regulator with XRE-family HTH domain</fullName>
    </submittedName>
</protein>
<evidence type="ECO:0000259" key="1">
    <source>
        <dbReference type="PROSITE" id="PS50943"/>
    </source>
</evidence>
<accession>A0ABU0R8S2</accession>
<dbReference type="EMBL" id="JAUSYY010000001">
    <property type="protein sequence ID" value="MDQ0894471.1"/>
    <property type="molecule type" value="Genomic_DNA"/>
</dbReference>
<dbReference type="InterPro" id="IPR001387">
    <property type="entry name" value="Cro/C1-type_HTH"/>
</dbReference>
<evidence type="ECO:0000313" key="3">
    <source>
        <dbReference type="Proteomes" id="UP001239083"/>
    </source>
</evidence>
<keyword evidence="3" id="KW-1185">Reference proteome</keyword>